<dbReference type="RefSeq" id="WP_117536429.1">
    <property type="nucleotide sequence ID" value="NZ_CP060636.1"/>
</dbReference>
<gene>
    <name evidence="2" type="ORF">H9Q80_13090</name>
</gene>
<evidence type="ECO:0000313" key="2">
    <source>
        <dbReference type="EMBL" id="QNM11192.1"/>
    </source>
</evidence>
<feature type="transmembrane region" description="Helical" evidence="1">
    <location>
        <begin position="372"/>
        <end position="392"/>
    </location>
</feature>
<keyword evidence="3" id="KW-1185">Reference proteome</keyword>
<dbReference type="Proteomes" id="UP000515856">
    <property type="component" value="Chromosome"/>
</dbReference>
<feature type="transmembrane region" description="Helical" evidence="1">
    <location>
        <begin position="419"/>
        <end position="439"/>
    </location>
</feature>
<accession>A0A7G9GK60</accession>
<keyword evidence="1" id="KW-0812">Transmembrane</keyword>
<reference evidence="2 3" key="1">
    <citation type="submission" date="2020-08" db="EMBL/GenBank/DDBJ databases">
        <authorList>
            <person name="Liu C."/>
            <person name="Sun Q."/>
        </authorList>
    </citation>
    <scope>NUCLEOTIDE SEQUENCE [LARGE SCALE GENOMIC DNA]</scope>
    <source>
        <strain evidence="2 3">NSJ-61</strain>
    </source>
</reference>
<feature type="transmembrane region" description="Helical" evidence="1">
    <location>
        <begin position="20"/>
        <end position="47"/>
    </location>
</feature>
<dbReference type="EMBL" id="CP060636">
    <property type="protein sequence ID" value="QNM11192.1"/>
    <property type="molecule type" value="Genomic_DNA"/>
</dbReference>
<protein>
    <submittedName>
        <fullName evidence="2">Uncharacterized protein</fullName>
    </submittedName>
</protein>
<feature type="transmembrane region" description="Helical" evidence="1">
    <location>
        <begin position="103"/>
        <end position="123"/>
    </location>
</feature>
<feature type="transmembrane region" description="Helical" evidence="1">
    <location>
        <begin position="170"/>
        <end position="190"/>
    </location>
</feature>
<sequence length="541" mass="64162">MQSQIQYVRNHIEIAKNEKFIALMFLLSLLFTSVSLFFVVTSFSWFIDTIKYNIMYQETFYITTLFLYILCFISTIISIIIMLRHYLSYWHKRLYLIERCHHVGLLLLTMIPGFLASTYTAAASRNFDFDIMDIACFSIMICIPSFLLYRLHISHRIEKSIWQIKSFNLNAFKLLFCFFFMLLICTEMMLSREYIILTFSISCTVPCIFFTCLACRFLFAHHLYLNAKDDMVEFECYEYNADAFEDHSAIKERLIILNSGNLLLAEDVMEEFGFDKAKVRTAILKNEYIHVFSDEMYFNIDYLHLLLQRLAYEDIAFRVERLKNGTWQPYTQADYDAIQPENIQCKPKSEDIQATEKEKPRNVEKLSLSQKIIYTPFLIIYFTFIFLFPVNYYRPVNWMSEKALKKTYYVFTYRNIRTLGHIFIVFIINILLLCNPSLFESLANNIGSATAPLYGMCILFFIGELIHFPIYMTQIEKALTKTQHQTHNYFVYAFILYLISITFKMFTRGIQKGLSQIFILILSVEAARSIILIYRFIKYKR</sequence>
<dbReference type="KEGG" id="ehn:H9Q80_13090"/>
<dbReference type="AlphaFoldDB" id="A0A7G9GK60"/>
<feature type="transmembrane region" description="Helical" evidence="1">
    <location>
        <begin position="489"/>
        <end position="506"/>
    </location>
</feature>
<feature type="transmembrane region" description="Helical" evidence="1">
    <location>
        <begin position="129"/>
        <end position="149"/>
    </location>
</feature>
<feature type="transmembrane region" description="Helical" evidence="1">
    <location>
        <begin position="59"/>
        <end position="83"/>
    </location>
</feature>
<proteinExistence type="predicted"/>
<feature type="transmembrane region" description="Helical" evidence="1">
    <location>
        <begin position="518"/>
        <end position="537"/>
    </location>
</feature>
<keyword evidence="1" id="KW-0472">Membrane</keyword>
<name>A0A7G9GK60_9FIRM</name>
<keyword evidence="1" id="KW-1133">Transmembrane helix</keyword>
<organism evidence="2 3">
    <name type="scientific">[Eubacterium] hominis</name>
    <dbReference type="NCBI Taxonomy" id="2764325"/>
    <lineage>
        <taxon>Bacteria</taxon>
        <taxon>Bacillati</taxon>
        <taxon>Bacillota</taxon>
        <taxon>Erysipelotrichia</taxon>
        <taxon>Erysipelotrichales</taxon>
        <taxon>Erysipelotrichaceae</taxon>
        <taxon>Amedibacillus</taxon>
    </lineage>
</organism>
<feature type="transmembrane region" description="Helical" evidence="1">
    <location>
        <begin position="451"/>
        <end position="469"/>
    </location>
</feature>
<evidence type="ECO:0000313" key="3">
    <source>
        <dbReference type="Proteomes" id="UP000515856"/>
    </source>
</evidence>
<evidence type="ECO:0000256" key="1">
    <source>
        <dbReference type="SAM" id="Phobius"/>
    </source>
</evidence>